<feature type="domain" description="CzcB-like barrel-sandwich hybrid" evidence="5">
    <location>
        <begin position="61"/>
        <end position="201"/>
    </location>
</feature>
<dbReference type="EMBL" id="CP002780">
    <property type="protein sequence ID" value="AEG61660.1"/>
    <property type="molecule type" value="Genomic_DNA"/>
</dbReference>
<dbReference type="Pfam" id="PF25954">
    <property type="entry name" value="Beta-barrel_RND_2"/>
    <property type="match status" value="1"/>
</dbReference>
<evidence type="ECO:0000313" key="7">
    <source>
        <dbReference type="Proteomes" id="UP000009234"/>
    </source>
</evidence>
<dbReference type="STRING" id="696281.Desru_3457"/>
<name>F6DLL8_DESRL</name>
<evidence type="ECO:0000256" key="3">
    <source>
        <dbReference type="SAM" id="SignalP"/>
    </source>
</evidence>
<evidence type="ECO:0000256" key="1">
    <source>
        <dbReference type="ARBA" id="ARBA00009477"/>
    </source>
</evidence>
<organism evidence="6 7">
    <name type="scientific">Desulforamulus ruminis (strain ATCC 23193 / DSM 2154 / NCIMB 8452 / DL)</name>
    <name type="common">Desulfotomaculum ruminis</name>
    <dbReference type="NCBI Taxonomy" id="696281"/>
    <lineage>
        <taxon>Bacteria</taxon>
        <taxon>Bacillati</taxon>
        <taxon>Bacillota</taxon>
        <taxon>Clostridia</taxon>
        <taxon>Eubacteriales</taxon>
        <taxon>Peptococcaceae</taxon>
        <taxon>Desulforamulus</taxon>
    </lineage>
</organism>
<reference evidence="6 7" key="2">
    <citation type="journal article" date="2012" name="Stand. Genomic Sci.">
        <title>Complete genome sequence of the sulfate-reducing firmicute Desulfotomaculum ruminis type strain (DL(T)).</title>
        <authorList>
            <person name="Spring S."/>
            <person name="Visser M."/>
            <person name="Lu M."/>
            <person name="Copeland A."/>
            <person name="Lapidus A."/>
            <person name="Lucas S."/>
            <person name="Cheng J.F."/>
            <person name="Han C."/>
            <person name="Tapia R."/>
            <person name="Goodwin L.A."/>
            <person name="Pitluck S."/>
            <person name="Ivanova N."/>
            <person name="Land M."/>
            <person name="Hauser L."/>
            <person name="Larimer F."/>
            <person name="Rohde M."/>
            <person name="Goker M."/>
            <person name="Detter J.C."/>
            <person name="Kyrpides N.C."/>
            <person name="Woyke T."/>
            <person name="Schaap P.J."/>
            <person name="Plugge C.M."/>
            <person name="Muyzer G."/>
            <person name="Kuever J."/>
            <person name="Pereira I.A."/>
            <person name="Parshina S.N."/>
            <person name="Bernier-Latmani R."/>
            <person name="Stams A.J."/>
            <person name="Klenk H.P."/>
        </authorList>
    </citation>
    <scope>NUCLEOTIDE SEQUENCE [LARGE SCALE GENOMIC DNA]</scope>
    <source>
        <strain evidence="7">ATCC 23193 / DSM 2154 / NCIB 8452 / DL</strain>
    </source>
</reference>
<feature type="domain" description="CusB-like beta-barrel" evidence="4">
    <location>
        <begin position="209"/>
        <end position="280"/>
    </location>
</feature>
<keyword evidence="2" id="KW-0175">Coiled coil</keyword>
<protein>
    <submittedName>
        <fullName evidence="6">Secretion protein HlyD family protein</fullName>
    </submittedName>
</protein>
<feature type="signal peptide" evidence="3">
    <location>
        <begin position="1"/>
        <end position="22"/>
    </location>
</feature>
<keyword evidence="7" id="KW-1185">Reference proteome</keyword>
<dbReference type="Gene3D" id="1.10.287.470">
    <property type="entry name" value="Helix hairpin bin"/>
    <property type="match status" value="1"/>
</dbReference>
<accession>F6DLL8</accession>
<feature type="coiled-coil region" evidence="2">
    <location>
        <begin position="140"/>
        <end position="167"/>
    </location>
</feature>
<dbReference type="KEGG" id="dru:Desru_3457"/>
<dbReference type="Gene3D" id="2.40.50.100">
    <property type="match status" value="1"/>
</dbReference>
<dbReference type="InterPro" id="IPR058647">
    <property type="entry name" value="BSH_CzcB-like"/>
</dbReference>
<dbReference type="GO" id="GO:1990281">
    <property type="term" value="C:efflux pump complex"/>
    <property type="evidence" value="ECO:0007669"/>
    <property type="project" value="TreeGrafter"/>
</dbReference>
<gene>
    <name evidence="6" type="ordered locus">Desru_3457</name>
</gene>
<dbReference type="GO" id="GO:0015562">
    <property type="term" value="F:efflux transmembrane transporter activity"/>
    <property type="evidence" value="ECO:0007669"/>
    <property type="project" value="TreeGrafter"/>
</dbReference>
<comment type="similarity">
    <text evidence="1">Belongs to the membrane fusion protein (MFP) (TC 8.A.1) family.</text>
</comment>
<evidence type="ECO:0000313" key="6">
    <source>
        <dbReference type="EMBL" id="AEG61660.1"/>
    </source>
</evidence>
<sequence length="281" mass="30015">MKKTLWVGFLFLFLIFMNGCGAAEDQLKSSVKPKSTEAATPTRGDSSKTITLTGKVEAVQSANLVSKIAGKVETVSVDIGSTVKAGQVLITLSAEDKAADIEVSKAALQTAQVAYDLALSNYERGKELYDSQAIAQADFENNYEGNLKKAEAGMASAQANLKRAQVSYNDMLIKAPFNGIITARNINPGELAGTQTTLLSLVNLNQVVIRASITEEQINRIKAGQEVQVKVTAVSEKPLTGKIANIALAADPQTKAYPVKIQVDNTDHILKPGMFAEVTVK</sequence>
<evidence type="ECO:0000256" key="2">
    <source>
        <dbReference type="SAM" id="Coils"/>
    </source>
</evidence>
<dbReference type="Gene3D" id="2.40.30.170">
    <property type="match status" value="1"/>
</dbReference>
<dbReference type="Proteomes" id="UP000009234">
    <property type="component" value="Chromosome"/>
</dbReference>
<dbReference type="Pfam" id="PF25973">
    <property type="entry name" value="BSH_CzcB"/>
    <property type="match status" value="1"/>
</dbReference>
<dbReference type="RefSeq" id="WP_013843406.1">
    <property type="nucleotide sequence ID" value="NC_015589.1"/>
</dbReference>
<keyword evidence="3" id="KW-0732">Signal</keyword>
<reference evidence="7" key="1">
    <citation type="submission" date="2011-05" db="EMBL/GenBank/DDBJ databases">
        <title>Complete sequence of Desulfotomaculum ruminis DSM 2154.</title>
        <authorList>
            <person name="Lucas S."/>
            <person name="Copeland A."/>
            <person name="Lapidus A."/>
            <person name="Cheng J.-F."/>
            <person name="Goodwin L."/>
            <person name="Pitluck S."/>
            <person name="Lu M."/>
            <person name="Detter J.C."/>
            <person name="Han C."/>
            <person name="Tapia R."/>
            <person name="Land M."/>
            <person name="Hauser L."/>
            <person name="Kyrpides N."/>
            <person name="Ivanova N."/>
            <person name="Mikhailova N."/>
            <person name="Pagani I."/>
            <person name="Stams A.J.M."/>
            <person name="Plugge C.M."/>
            <person name="Muyzer G."/>
            <person name="Kuever J."/>
            <person name="Parshina S.N."/>
            <person name="Ivanova A.E."/>
            <person name="Nazina T.N."/>
            <person name="Brambilla E."/>
            <person name="Spring S."/>
            <person name="Klenk H.-P."/>
            <person name="Woyke T."/>
        </authorList>
    </citation>
    <scope>NUCLEOTIDE SEQUENCE [LARGE SCALE GENOMIC DNA]</scope>
    <source>
        <strain evidence="7">ATCC 23193 / DSM 2154 / NCIB 8452 / DL</strain>
    </source>
</reference>
<dbReference type="PANTHER" id="PTHR30469:SF33">
    <property type="entry name" value="SLR1207 PROTEIN"/>
    <property type="match status" value="1"/>
</dbReference>
<proteinExistence type="inferred from homology"/>
<evidence type="ECO:0000259" key="4">
    <source>
        <dbReference type="Pfam" id="PF25954"/>
    </source>
</evidence>
<evidence type="ECO:0000259" key="5">
    <source>
        <dbReference type="Pfam" id="PF25973"/>
    </source>
</evidence>
<dbReference type="FunFam" id="2.40.30.170:FF:000010">
    <property type="entry name" value="Efflux RND transporter periplasmic adaptor subunit"/>
    <property type="match status" value="1"/>
</dbReference>
<dbReference type="InterPro" id="IPR006143">
    <property type="entry name" value="RND_pump_MFP"/>
</dbReference>
<feature type="chain" id="PRO_5003333309" evidence="3">
    <location>
        <begin position="23"/>
        <end position="281"/>
    </location>
</feature>
<dbReference type="PANTHER" id="PTHR30469">
    <property type="entry name" value="MULTIDRUG RESISTANCE PROTEIN MDTA"/>
    <property type="match status" value="1"/>
</dbReference>
<dbReference type="AlphaFoldDB" id="F6DLL8"/>
<dbReference type="NCBIfam" id="TIGR01730">
    <property type="entry name" value="RND_mfp"/>
    <property type="match status" value="1"/>
</dbReference>
<dbReference type="SUPFAM" id="SSF111369">
    <property type="entry name" value="HlyD-like secretion proteins"/>
    <property type="match status" value="1"/>
</dbReference>
<dbReference type="InterPro" id="IPR058792">
    <property type="entry name" value="Beta-barrel_RND_2"/>
</dbReference>
<dbReference type="eggNOG" id="COG0845">
    <property type="taxonomic scope" value="Bacteria"/>
</dbReference>
<dbReference type="HOGENOM" id="CLU_018816_6_3_9"/>